<sequence>MELSAHAVLFAPLIVSSLFLFSFNTPRLFWIFVTVLLLCVGVFFCTRDNLFAIRRVDVWLMTFLCIIWLSLLVAPEVSQGMWSGAARNTGTIFFTVAFLWYMLMRLVTWTDEERGRLIVTATIVAAVCAVWALIEFVSAASTSLVNVGRTNGPAGNAMILGNYLVLCVPLALYAIAARVQLHLSRISQWIVYGSLVVIVCGIIATLTRGAYVALAAAVVWYGAGRLISAYLNGSGPHRKRAITVVSIFIALLIGGVVLYSRPEFRSLLPPRLVITTDSFQTLRTRFLNWNIAVRAIAERPLLGWGWENYRTPANKYFDPSINTYSVYETRIDKPHNTFLEVLVTTGIVGFVAFCGFLIALLYLVRRSWRDGHMSSAGAIALSSFFVAYFVQAFFAFETVQSLFVLLFVAWIIGAADVRSERTVSLAGSWRTVFFGVSTVALVCGTVYVGAGLLRTTYHINQGLAAAANRDFEGVDRSFRSAYAGIQGPYPFETWRWFAQVLLYDYASGAQTLTDLTPDQQRRWHEDVDLVAQLLNQYTARNPQSAEWQTFGGKVAYHIAIAKNDPSFLVVAEKLFLRSQEIAPARQEPTLLLVYVYTVQGKYAQALERFEIFSRMSSPDEIDRTLDFLVTTFLRVADKQSSIKAITIAHNSPRQSAELLARIAAAYASVGLYDEARAAVAAAVQLSPDFGVEAEQFLRTLPPLKKK</sequence>
<name>A0A1F6LRA7_9BACT</name>
<evidence type="ECO:0000256" key="2">
    <source>
        <dbReference type="ARBA" id="ARBA00022692"/>
    </source>
</evidence>
<dbReference type="PROSITE" id="PS50005">
    <property type="entry name" value="TPR"/>
    <property type="match status" value="1"/>
</dbReference>
<evidence type="ECO:0000256" key="6">
    <source>
        <dbReference type="SAM" id="Phobius"/>
    </source>
</evidence>
<feature type="domain" description="O-antigen ligase-related" evidence="7">
    <location>
        <begin position="194"/>
        <end position="354"/>
    </location>
</feature>
<evidence type="ECO:0000259" key="7">
    <source>
        <dbReference type="Pfam" id="PF04932"/>
    </source>
</evidence>
<dbReference type="GO" id="GO:0016020">
    <property type="term" value="C:membrane"/>
    <property type="evidence" value="ECO:0007669"/>
    <property type="project" value="UniProtKB-SubCell"/>
</dbReference>
<protein>
    <recommendedName>
        <fullName evidence="7">O-antigen ligase-related domain-containing protein</fullName>
    </recommendedName>
</protein>
<evidence type="ECO:0000256" key="1">
    <source>
        <dbReference type="ARBA" id="ARBA00004141"/>
    </source>
</evidence>
<feature type="transmembrane region" description="Helical" evidence="6">
    <location>
        <begin position="81"/>
        <end position="103"/>
    </location>
</feature>
<feature type="transmembrane region" description="Helical" evidence="6">
    <location>
        <begin position="154"/>
        <end position="177"/>
    </location>
</feature>
<evidence type="ECO:0000256" key="5">
    <source>
        <dbReference type="PROSITE-ProRule" id="PRU00339"/>
    </source>
</evidence>
<feature type="transmembrane region" description="Helical" evidence="6">
    <location>
        <begin position="29"/>
        <end position="46"/>
    </location>
</feature>
<feature type="transmembrane region" description="Helical" evidence="6">
    <location>
        <begin position="58"/>
        <end position="75"/>
    </location>
</feature>
<keyword evidence="5" id="KW-0802">TPR repeat</keyword>
<dbReference type="AlphaFoldDB" id="A0A1F6LRA7"/>
<dbReference type="PANTHER" id="PTHR37422:SF13">
    <property type="entry name" value="LIPOPOLYSACCHARIDE BIOSYNTHESIS PROTEIN PA4999-RELATED"/>
    <property type="match status" value="1"/>
</dbReference>
<feature type="transmembrane region" description="Helical" evidence="6">
    <location>
        <begin position="189"/>
        <end position="206"/>
    </location>
</feature>
<evidence type="ECO:0000256" key="4">
    <source>
        <dbReference type="ARBA" id="ARBA00023136"/>
    </source>
</evidence>
<gene>
    <name evidence="8" type="ORF">A2848_03015</name>
</gene>
<proteinExistence type="predicted"/>
<feature type="transmembrane region" description="Helical" evidence="6">
    <location>
        <begin position="212"/>
        <end position="230"/>
    </location>
</feature>
<dbReference type="SUPFAM" id="SSF48452">
    <property type="entry name" value="TPR-like"/>
    <property type="match status" value="1"/>
</dbReference>
<feature type="transmembrane region" description="Helical" evidence="6">
    <location>
        <begin position="7"/>
        <end position="23"/>
    </location>
</feature>
<evidence type="ECO:0000256" key="3">
    <source>
        <dbReference type="ARBA" id="ARBA00022989"/>
    </source>
</evidence>
<dbReference type="InterPro" id="IPR019734">
    <property type="entry name" value="TPR_rpt"/>
</dbReference>
<feature type="transmembrane region" description="Helical" evidence="6">
    <location>
        <begin position="376"/>
        <end position="396"/>
    </location>
</feature>
<comment type="subcellular location">
    <subcellularLocation>
        <location evidence="1">Membrane</location>
        <topology evidence="1">Multi-pass membrane protein</topology>
    </subcellularLocation>
</comment>
<keyword evidence="4 6" id="KW-0472">Membrane</keyword>
<feature type="transmembrane region" description="Helical" evidence="6">
    <location>
        <begin position="115"/>
        <end position="134"/>
    </location>
</feature>
<accession>A0A1F6LRA7</accession>
<keyword evidence="3 6" id="KW-1133">Transmembrane helix</keyword>
<dbReference type="EMBL" id="MFPV01000029">
    <property type="protein sequence ID" value="OGH61932.1"/>
    <property type="molecule type" value="Genomic_DNA"/>
</dbReference>
<evidence type="ECO:0000313" key="8">
    <source>
        <dbReference type="EMBL" id="OGH61932.1"/>
    </source>
</evidence>
<dbReference type="Gene3D" id="1.25.40.10">
    <property type="entry name" value="Tetratricopeptide repeat domain"/>
    <property type="match status" value="1"/>
</dbReference>
<reference evidence="8 9" key="1">
    <citation type="journal article" date="2016" name="Nat. Commun.">
        <title>Thousands of microbial genomes shed light on interconnected biogeochemical processes in an aquifer system.</title>
        <authorList>
            <person name="Anantharaman K."/>
            <person name="Brown C.T."/>
            <person name="Hug L.A."/>
            <person name="Sharon I."/>
            <person name="Castelle C.J."/>
            <person name="Probst A.J."/>
            <person name="Thomas B.C."/>
            <person name="Singh A."/>
            <person name="Wilkins M.J."/>
            <person name="Karaoz U."/>
            <person name="Brodie E.L."/>
            <person name="Williams K.H."/>
            <person name="Hubbard S.S."/>
            <person name="Banfield J.F."/>
        </authorList>
    </citation>
    <scope>NUCLEOTIDE SEQUENCE [LARGE SCALE GENOMIC DNA]</scope>
</reference>
<feature type="transmembrane region" description="Helical" evidence="6">
    <location>
        <begin position="341"/>
        <end position="364"/>
    </location>
</feature>
<dbReference type="Proteomes" id="UP000176329">
    <property type="component" value="Unassembled WGS sequence"/>
</dbReference>
<feature type="transmembrane region" description="Helical" evidence="6">
    <location>
        <begin position="431"/>
        <end position="453"/>
    </location>
</feature>
<feature type="repeat" description="TPR" evidence="5">
    <location>
        <begin position="656"/>
        <end position="689"/>
    </location>
</feature>
<dbReference type="Pfam" id="PF04932">
    <property type="entry name" value="Wzy_C"/>
    <property type="match status" value="1"/>
</dbReference>
<dbReference type="InterPro" id="IPR011990">
    <property type="entry name" value="TPR-like_helical_dom_sf"/>
</dbReference>
<feature type="transmembrane region" description="Helical" evidence="6">
    <location>
        <begin position="242"/>
        <end position="260"/>
    </location>
</feature>
<comment type="caution">
    <text evidence="8">The sequence shown here is derived from an EMBL/GenBank/DDBJ whole genome shotgun (WGS) entry which is preliminary data.</text>
</comment>
<organism evidence="8 9">
    <name type="scientific">Candidatus Magasanikbacteria bacterium RIFCSPHIGHO2_01_FULL_50_8</name>
    <dbReference type="NCBI Taxonomy" id="1798674"/>
    <lineage>
        <taxon>Bacteria</taxon>
        <taxon>Candidatus Magasanikiibacteriota</taxon>
    </lineage>
</organism>
<dbReference type="PANTHER" id="PTHR37422">
    <property type="entry name" value="TEICHURONIC ACID BIOSYNTHESIS PROTEIN TUAE"/>
    <property type="match status" value="1"/>
</dbReference>
<feature type="transmembrane region" description="Helical" evidence="6">
    <location>
        <begin position="402"/>
        <end position="419"/>
    </location>
</feature>
<dbReference type="InterPro" id="IPR051533">
    <property type="entry name" value="WaaL-like"/>
</dbReference>
<dbReference type="InterPro" id="IPR007016">
    <property type="entry name" value="O-antigen_ligase-rel_domated"/>
</dbReference>
<keyword evidence="2 6" id="KW-0812">Transmembrane</keyword>
<evidence type="ECO:0000313" key="9">
    <source>
        <dbReference type="Proteomes" id="UP000176329"/>
    </source>
</evidence>